<name>A0A8T0L5K9_PHAAN</name>
<evidence type="ECO:0000256" key="1">
    <source>
        <dbReference type="SAM" id="MobiDB-lite"/>
    </source>
</evidence>
<dbReference type="EMBL" id="JABFOF010000002">
    <property type="protein sequence ID" value="KAG2405593.1"/>
    <property type="molecule type" value="Genomic_DNA"/>
</dbReference>
<proteinExistence type="predicted"/>
<feature type="region of interest" description="Disordered" evidence="1">
    <location>
        <begin position="335"/>
        <end position="360"/>
    </location>
</feature>
<gene>
    <name evidence="2" type="ORF">HKW66_Vig0048480</name>
</gene>
<dbReference type="PANTHER" id="PTHR34567">
    <property type="entry name" value="FK506-BINDING-LIKE PROTEIN"/>
    <property type="match status" value="1"/>
</dbReference>
<comment type="caution">
    <text evidence="2">The sequence shown here is derived from an EMBL/GenBank/DDBJ whole genome shotgun (WGS) entry which is preliminary data.</text>
</comment>
<evidence type="ECO:0000313" key="2">
    <source>
        <dbReference type="EMBL" id="KAG2405593.1"/>
    </source>
</evidence>
<sequence>MANWRKQQGESHHQVAHWRSYSNSRKPPLGLELDYSMLGLCCVLKGEVKGYDGGFRLLCRSLLVLMLCMANRLIGSNVIELFKWTGLTCITNYTFVVDPGKFYNYHSNLPAWEKKFCSSIGSVPWRKIVETKQYMHLFDNVVNWDDSAGKEAFENAKRKYWADINGIPCTVSLPDPDIYIDNVDWNAIVDPELILDLEREALRVPCKGVVRNDQDVVIIGGALYLNDQKLPCTGWGDDEEEQPKPSAPTTAITCWGTNLHENIEVESGQQDHADPAKEVELLGWKNDSWGWNHRENYGGGGGGDMNKMGRGRNGGGYGNWGTCDGHYRRRENNAWSKTPHAYNGNNNENNVNRGRRNYRGGGGRKGNLIYVPKEVLPTPAAW</sequence>
<reference evidence="2 3" key="1">
    <citation type="submission" date="2020-05" db="EMBL/GenBank/DDBJ databases">
        <title>Vigna angularis (adzuki bean) Var. LongXiaoDou No. 4 denovo assembly.</title>
        <authorList>
            <person name="Xiang H."/>
        </authorList>
    </citation>
    <scope>NUCLEOTIDE SEQUENCE [LARGE SCALE GENOMIC DNA]</scope>
    <source>
        <tissue evidence="2">Leaf</tissue>
    </source>
</reference>
<protein>
    <submittedName>
        <fullName evidence="2">Uncharacterized protein</fullName>
    </submittedName>
</protein>
<organism evidence="2 3">
    <name type="scientific">Phaseolus angularis</name>
    <name type="common">Azuki bean</name>
    <name type="synonym">Vigna angularis</name>
    <dbReference type="NCBI Taxonomy" id="3914"/>
    <lineage>
        <taxon>Eukaryota</taxon>
        <taxon>Viridiplantae</taxon>
        <taxon>Streptophyta</taxon>
        <taxon>Embryophyta</taxon>
        <taxon>Tracheophyta</taxon>
        <taxon>Spermatophyta</taxon>
        <taxon>Magnoliopsida</taxon>
        <taxon>eudicotyledons</taxon>
        <taxon>Gunneridae</taxon>
        <taxon>Pentapetalae</taxon>
        <taxon>rosids</taxon>
        <taxon>fabids</taxon>
        <taxon>Fabales</taxon>
        <taxon>Fabaceae</taxon>
        <taxon>Papilionoideae</taxon>
        <taxon>50 kb inversion clade</taxon>
        <taxon>NPAAA clade</taxon>
        <taxon>indigoferoid/millettioid clade</taxon>
        <taxon>Phaseoleae</taxon>
        <taxon>Vigna</taxon>
    </lineage>
</organism>
<feature type="compositionally biased region" description="Low complexity" evidence="1">
    <location>
        <begin position="343"/>
        <end position="352"/>
    </location>
</feature>
<evidence type="ECO:0000313" key="3">
    <source>
        <dbReference type="Proteomes" id="UP000743370"/>
    </source>
</evidence>
<dbReference type="PANTHER" id="PTHR34567:SF3">
    <property type="entry name" value="FK506-BINDING-LIKE PROTEIN"/>
    <property type="match status" value="1"/>
</dbReference>
<dbReference type="AlphaFoldDB" id="A0A8T0L5K9"/>
<dbReference type="Proteomes" id="UP000743370">
    <property type="component" value="Unassembled WGS sequence"/>
</dbReference>
<accession>A0A8T0L5K9</accession>